<dbReference type="InterPro" id="IPR018724">
    <property type="entry name" value="2OG-Fe_dioxygenase"/>
</dbReference>
<keyword evidence="1" id="KW-0223">Dioxygenase</keyword>
<reference evidence="1" key="1">
    <citation type="submission" date="2020-07" db="EMBL/GenBank/DDBJ databases">
        <authorList>
            <person name="Pettersson B.M.F."/>
            <person name="Behra P.R.K."/>
            <person name="Ramesh M."/>
            <person name="Das S."/>
            <person name="Dasgupta S."/>
            <person name="Kirsebom L.A."/>
        </authorList>
    </citation>
    <scope>NUCLEOTIDE SEQUENCE</scope>
    <source>
        <strain evidence="1">CCUG 55640</strain>
    </source>
</reference>
<dbReference type="EMBL" id="JACKVH010000012">
    <property type="protein sequence ID" value="MCV7378962.1"/>
    <property type="molecule type" value="Genomic_DNA"/>
</dbReference>
<dbReference type="Pfam" id="PF10014">
    <property type="entry name" value="2OG-Fe_Oxy_2"/>
    <property type="match status" value="1"/>
</dbReference>
<dbReference type="RefSeq" id="WP_083137268.1">
    <property type="nucleotide sequence ID" value="NZ_JACKVH010000012.1"/>
</dbReference>
<reference evidence="1" key="2">
    <citation type="journal article" date="2022" name="BMC Genomics">
        <title>Comparative genome analysis of mycobacteria focusing on tRNA and non-coding RNA.</title>
        <authorList>
            <person name="Behra P.R.K."/>
            <person name="Pettersson B.M.F."/>
            <person name="Ramesh M."/>
            <person name="Das S."/>
            <person name="Dasgupta S."/>
            <person name="Kirsebom L.A."/>
        </authorList>
    </citation>
    <scope>NUCLEOTIDE SEQUENCE</scope>
    <source>
        <strain evidence="1">CCUG 55640</strain>
    </source>
</reference>
<proteinExistence type="predicted"/>
<comment type="caution">
    <text evidence="1">The sequence shown here is derived from an EMBL/GenBank/DDBJ whole genome shotgun (WGS) entry which is preliminary data.</text>
</comment>
<sequence>MVTEPTRLATHGRQLLGTTLTEAGALLVGDDRRTLHGVSPIRPLDGRGPAQRDVLVVTYDSGWP</sequence>
<dbReference type="Proteomes" id="UP001141650">
    <property type="component" value="Unassembled WGS sequence"/>
</dbReference>
<evidence type="ECO:0000313" key="1">
    <source>
        <dbReference type="EMBL" id="MCV7378962.1"/>
    </source>
</evidence>
<protein>
    <submittedName>
        <fullName evidence="1">2OG-Fe dioxygenase family protein</fullName>
    </submittedName>
</protein>
<accession>A0AA41XP73</accession>
<evidence type="ECO:0000313" key="2">
    <source>
        <dbReference type="Proteomes" id="UP001141650"/>
    </source>
</evidence>
<dbReference type="Gene3D" id="2.60.120.620">
    <property type="entry name" value="q2cbj1_9rhob like domain"/>
    <property type="match status" value="1"/>
</dbReference>
<dbReference type="GO" id="GO:0051213">
    <property type="term" value="F:dioxygenase activity"/>
    <property type="evidence" value="ECO:0007669"/>
    <property type="project" value="UniProtKB-KW"/>
</dbReference>
<name>A0AA41XP73_9MYCO</name>
<organism evidence="1 2">
    <name type="scientific">Mycobacterium alsense</name>
    <dbReference type="NCBI Taxonomy" id="324058"/>
    <lineage>
        <taxon>Bacteria</taxon>
        <taxon>Bacillati</taxon>
        <taxon>Actinomycetota</taxon>
        <taxon>Actinomycetes</taxon>
        <taxon>Mycobacteriales</taxon>
        <taxon>Mycobacteriaceae</taxon>
        <taxon>Mycobacterium</taxon>
    </lineage>
</organism>
<gene>
    <name evidence="1" type="ORF">H7K38_09880</name>
</gene>
<dbReference type="AlphaFoldDB" id="A0AA41XP73"/>
<keyword evidence="1" id="KW-0560">Oxidoreductase</keyword>